<gene>
    <name evidence="3" type="ORF">SsS58_06964</name>
</gene>
<dbReference type="OrthoDB" id="9801421at2"/>
<feature type="region of interest" description="Disordered" evidence="1">
    <location>
        <begin position="376"/>
        <end position="416"/>
    </location>
</feature>
<dbReference type="Proteomes" id="UP000067448">
    <property type="component" value="Unassembled WGS sequence"/>
</dbReference>
<dbReference type="SUPFAM" id="SSF50993">
    <property type="entry name" value="Peptidase/esterase 'gauge' domain"/>
    <property type="match status" value="1"/>
</dbReference>
<dbReference type="InterPro" id="IPR001375">
    <property type="entry name" value="Peptidase_S9_cat"/>
</dbReference>
<dbReference type="RefSeq" id="WP_059083760.1">
    <property type="nucleotide sequence ID" value="NZ_BCMM01000042.1"/>
</dbReference>
<dbReference type="GO" id="GO:0070012">
    <property type="term" value="F:oligopeptidase activity"/>
    <property type="evidence" value="ECO:0007669"/>
    <property type="project" value="TreeGrafter"/>
</dbReference>
<evidence type="ECO:0000259" key="2">
    <source>
        <dbReference type="Pfam" id="PF00326"/>
    </source>
</evidence>
<keyword evidence="3" id="KW-0378">Hydrolase</keyword>
<feature type="compositionally biased region" description="Low complexity" evidence="1">
    <location>
        <begin position="381"/>
        <end position="402"/>
    </location>
</feature>
<feature type="domain" description="Peptidase S9 prolyl oligopeptidase catalytic" evidence="2">
    <location>
        <begin position="447"/>
        <end position="648"/>
    </location>
</feature>
<dbReference type="PRINTS" id="PR00862">
    <property type="entry name" value="PROLIGOPTASE"/>
</dbReference>
<evidence type="ECO:0000313" key="4">
    <source>
        <dbReference type="Proteomes" id="UP000067448"/>
    </source>
</evidence>
<dbReference type="EMBL" id="BCMM01000042">
    <property type="protein sequence ID" value="GAQ66530.1"/>
    <property type="molecule type" value="Genomic_DNA"/>
</dbReference>
<dbReference type="InterPro" id="IPR002470">
    <property type="entry name" value="Peptidase_S9A"/>
</dbReference>
<dbReference type="Pfam" id="PF00326">
    <property type="entry name" value="Peptidase_S9"/>
    <property type="match status" value="1"/>
</dbReference>
<dbReference type="EC" id="3.4.21.26" evidence="3"/>
<sequence>MADPYRWLEDEDSARTRAWLAGQRALSDGHADRHRTDTAAWERSLAEIGTAAAGRPLGPNAEAGGSLFTHRLTAREGQSLRVVGADGGSRVLLHVGRRTSADRLAGWCAAPRGQAIVAQLHRDGRENGGLHLIPVTPGPAQESRHIEDAAPHTAVAFTDSLLLYAAGTRTEHVLRAHRLADGTTRTLPSPVPGPVRLSPYTGPGGHLLLRTRTPDGAPARWWYTDRHGHGTPHWQPLPLDGLGISAFALGTDALYVAVRGQGVRALDLAAVAREPATPLRSITLRPLPDEPVGGIKALRVLDAGPQPRLAVLRQSGTTRRLDILPTAEDGTGREPEAHGFGWHARLRLGPPAYDRDGRLAGAVWLLADDPRHGALSHRATARTPAPAAALRSPLRTRTATSRDGTTVPITVCDPAPGTAGRPRPTLVTVYGGFGVPLEPSWDPVFAAWLAAGGRIAWVHTRGGGEFGPEWASAGRGPGKSAVVDDLCAASRLLLAEGEARLGQLAGLAASNGGLVLAAAMARAPDLFSVVTCAAPLTDMARYAEGGGLGSLWREEYGDPADPAALTSLLSYSPYHHIRHGARYPATLLVSGGNDARVRPWHAWKLCAALQEATASDAPVLLDHQDDTGHHGRAGDDARTLGARVLELLAARTGLSAPGALRPSSPEPPLRSPG</sequence>
<accession>A0A117EG39</accession>
<dbReference type="InterPro" id="IPR051167">
    <property type="entry name" value="Prolyl_oligopep/macrocyclase"/>
</dbReference>
<dbReference type="Gene3D" id="3.40.50.1820">
    <property type="entry name" value="alpha/beta hydrolase"/>
    <property type="match status" value="2"/>
</dbReference>
<protein>
    <submittedName>
        <fullName evidence="3">Prolyl endopeptidase</fullName>
        <ecNumber evidence="3">3.4.21.26</ecNumber>
    </submittedName>
</protein>
<dbReference type="PANTHER" id="PTHR42881">
    <property type="entry name" value="PROLYL ENDOPEPTIDASE"/>
    <property type="match status" value="1"/>
</dbReference>
<dbReference type="SUPFAM" id="SSF53474">
    <property type="entry name" value="alpha/beta-Hydrolases"/>
    <property type="match status" value="1"/>
</dbReference>
<dbReference type="PANTHER" id="PTHR42881:SF13">
    <property type="entry name" value="PROLYL ENDOPEPTIDASE"/>
    <property type="match status" value="1"/>
</dbReference>
<organism evidence="3 4">
    <name type="scientific">Streptomyces scabiei</name>
    <dbReference type="NCBI Taxonomy" id="1930"/>
    <lineage>
        <taxon>Bacteria</taxon>
        <taxon>Bacillati</taxon>
        <taxon>Actinomycetota</taxon>
        <taxon>Actinomycetes</taxon>
        <taxon>Kitasatosporales</taxon>
        <taxon>Streptomycetaceae</taxon>
        <taxon>Streptomyces</taxon>
    </lineage>
</organism>
<evidence type="ECO:0000256" key="1">
    <source>
        <dbReference type="SAM" id="MobiDB-lite"/>
    </source>
</evidence>
<dbReference type="Gene3D" id="2.130.10.120">
    <property type="entry name" value="Prolyl oligopeptidase, N-terminal domain"/>
    <property type="match status" value="1"/>
</dbReference>
<proteinExistence type="predicted"/>
<dbReference type="GO" id="GO:0006508">
    <property type="term" value="P:proteolysis"/>
    <property type="evidence" value="ECO:0007669"/>
    <property type="project" value="InterPro"/>
</dbReference>
<name>A0A117EG39_STRSC</name>
<dbReference type="GO" id="GO:0005829">
    <property type="term" value="C:cytosol"/>
    <property type="evidence" value="ECO:0007669"/>
    <property type="project" value="TreeGrafter"/>
</dbReference>
<dbReference type="InterPro" id="IPR029058">
    <property type="entry name" value="AB_hydrolase_fold"/>
</dbReference>
<dbReference type="AlphaFoldDB" id="A0A117EG39"/>
<reference evidence="4" key="1">
    <citation type="submission" date="2015-11" db="EMBL/GenBank/DDBJ databases">
        <authorList>
            <consortium name="Cross-ministerial Strategic Innovation Promotion Program (SIP) consortium"/>
            <person name="Tomihama T."/>
            <person name="Ikenaga M."/>
            <person name="Sakai M."/>
            <person name="Okubo T."/>
            <person name="Ikeda S."/>
        </authorList>
    </citation>
    <scope>NUCLEOTIDE SEQUENCE [LARGE SCALE GENOMIC DNA]</scope>
    <source>
        <strain evidence="4">S58</strain>
    </source>
</reference>
<dbReference type="GO" id="GO:0004252">
    <property type="term" value="F:serine-type endopeptidase activity"/>
    <property type="evidence" value="ECO:0007669"/>
    <property type="project" value="UniProtKB-EC"/>
</dbReference>
<comment type="caution">
    <text evidence="3">The sequence shown here is derived from an EMBL/GenBank/DDBJ whole genome shotgun (WGS) entry which is preliminary data.</text>
</comment>
<reference evidence="3 4" key="2">
    <citation type="journal article" date="2016" name="Genome Announc.">
        <title>Draft Genome Sequences of Streptomyces scabiei S58, Streptomyces turgidiscabies T45, and Streptomyces acidiscabies a10, the Pathogens of Potato Common Scab, Isolated in Japan.</title>
        <authorList>
            <person name="Tomihama T."/>
            <person name="Nishi Y."/>
            <person name="Sakai M."/>
            <person name="Ikenaga M."/>
            <person name="Okubo T."/>
            <person name="Ikeda S."/>
        </authorList>
    </citation>
    <scope>NUCLEOTIDE SEQUENCE [LARGE SCALE GENOMIC DNA]</scope>
    <source>
        <strain evidence="3 4">S58</strain>
    </source>
</reference>
<evidence type="ECO:0000313" key="3">
    <source>
        <dbReference type="EMBL" id="GAQ66530.1"/>
    </source>
</evidence>
<reference evidence="4" key="3">
    <citation type="submission" date="2016-02" db="EMBL/GenBank/DDBJ databases">
        <title>Draft genome of pathogenic Streptomyces sp. in Japan.</title>
        <authorList>
            <person name="Tomihama T."/>
            <person name="Ikenaga M."/>
            <person name="Sakai M."/>
            <person name="Okubo T."/>
            <person name="Ikeda S."/>
        </authorList>
    </citation>
    <scope>NUCLEOTIDE SEQUENCE [LARGE SCALE GENOMIC DNA]</scope>
    <source>
        <strain evidence="4">S58</strain>
    </source>
</reference>